<sequence>MLFFDQILAGYFKHLEKVKEVLSINGGLKRTFFTQALKNIKGFDQLVSRYDTEDDDKLTDSLYKELDNSVERRNEVLDHLISRFAETFSDYTFVMKSLYGNLPTKLY</sequence>
<name>A0A3S0QI09_9FLAO</name>
<dbReference type="EMBL" id="RYFC01000001">
    <property type="protein sequence ID" value="RTZ49432.1"/>
    <property type="molecule type" value="Genomic_DNA"/>
</dbReference>
<protein>
    <submittedName>
        <fullName evidence="1">Uncharacterized protein</fullName>
    </submittedName>
</protein>
<accession>A0A3S0QI09</accession>
<organism evidence="1 2">
    <name type="scientific">Chryseobacterium arthrosphaerae</name>
    <dbReference type="NCBI Taxonomy" id="651561"/>
    <lineage>
        <taxon>Bacteria</taxon>
        <taxon>Pseudomonadati</taxon>
        <taxon>Bacteroidota</taxon>
        <taxon>Flavobacteriia</taxon>
        <taxon>Flavobacteriales</taxon>
        <taxon>Weeksellaceae</taxon>
        <taxon>Chryseobacterium group</taxon>
        <taxon>Chryseobacterium</taxon>
    </lineage>
</organism>
<dbReference type="Proteomes" id="UP000276953">
    <property type="component" value="Unassembled WGS sequence"/>
</dbReference>
<gene>
    <name evidence="1" type="ORF">EJ377_01905</name>
</gene>
<dbReference type="AlphaFoldDB" id="A0A3S0QI09"/>
<evidence type="ECO:0000313" key="1">
    <source>
        <dbReference type="EMBL" id="RTZ49432.1"/>
    </source>
</evidence>
<reference evidence="1 2" key="1">
    <citation type="submission" date="2018-12" db="EMBL/GenBank/DDBJ databases">
        <title>Draft Genome Sequence of Chryseobacterium arthrosphaerae strain ED882-96 Isolated from the Blood of a Patient with Liver Cirrhosis in Taiwan.</title>
        <authorList>
            <person name="Lin J.-N."/>
            <person name="Lai C.-H."/>
            <person name="Yang C.-H."/>
            <person name="Huang Y.-H."/>
        </authorList>
    </citation>
    <scope>NUCLEOTIDE SEQUENCE [LARGE SCALE GENOMIC DNA]</scope>
    <source>
        <strain evidence="1 2">ED882-96</strain>
    </source>
</reference>
<evidence type="ECO:0000313" key="2">
    <source>
        <dbReference type="Proteomes" id="UP000276953"/>
    </source>
</evidence>
<comment type="caution">
    <text evidence="1">The sequence shown here is derived from an EMBL/GenBank/DDBJ whole genome shotgun (WGS) entry which is preliminary data.</text>
</comment>
<proteinExistence type="predicted"/>